<dbReference type="Gene3D" id="2.30.30.140">
    <property type="match status" value="1"/>
</dbReference>
<feature type="compositionally biased region" description="Polar residues" evidence="1">
    <location>
        <begin position="585"/>
        <end position="594"/>
    </location>
</feature>
<feature type="region of interest" description="Disordered" evidence="1">
    <location>
        <begin position="199"/>
        <end position="220"/>
    </location>
</feature>
<feature type="compositionally biased region" description="Polar residues" evidence="1">
    <location>
        <begin position="200"/>
        <end position="210"/>
    </location>
</feature>
<dbReference type="CDD" id="cd05162">
    <property type="entry name" value="PWWP"/>
    <property type="match status" value="1"/>
</dbReference>
<dbReference type="Pfam" id="PF00855">
    <property type="entry name" value="PWWP"/>
    <property type="match status" value="1"/>
</dbReference>
<feature type="compositionally biased region" description="Basic and acidic residues" evidence="1">
    <location>
        <begin position="347"/>
        <end position="365"/>
    </location>
</feature>
<accession>A0AA88QLZ2</accession>
<dbReference type="AlphaFoldDB" id="A0AA88QLZ2"/>
<dbReference type="PROSITE" id="PS50812">
    <property type="entry name" value="PWWP"/>
    <property type="match status" value="1"/>
</dbReference>
<feature type="non-terminal residue" evidence="3">
    <location>
        <position position="1"/>
    </location>
</feature>
<name>A0AA88QLZ2_9ASTE</name>
<evidence type="ECO:0000256" key="1">
    <source>
        <dbReference type="SAM" id="MobiDB-lite"/>
    </source>
</evidence>
<feature type="region of interest" description="Disordered" evidence="1">
    <location>
        <begin position="560"/>
        <end position="594"/>
    </location>
</feature>
<evidence type="ECO:0000259" key="2">
    <source>
        <dbReference type="PROSITE" id="PS50812"/>
    </source>
</evidence>
<protein>
    <recommendedName>
        <fullName evidence="2">PWWP domain-containing protein</fullName>
    </recommendedName>
</protein>
<reference evidence="3" key="1">
    <citation type="submission" date="2022-12" db="EMBL/GenBank/DDBJ databases">
        <title>Draft genome assemblies for two species of Escallonia (Escalloniales).</title>
        <authorList>
            <person name="Chanderbali A."/>
            <person name="Dervinis C."/>
            <person name="Anghel I."/>
            <person name="Soltis D."/>
            <person name="Soltis P."/>
            <person name="Zapata F."/>
        </authorList>
    </citation>
    <scope>NUCLEOTIDE SEQUENCE</scope>
    <source>
        <strain evidence="3">UCBG92.1500</strain>
        <tissue evidence="3">Leaf</tissue>
    </source>
</reference>
<dbReference type="InterPro" id="IPR000313">
    <property type="entry name" value="PWWP_dom"/>
</dbReference>
<proteinExistence type="predicted"/>
<organism evidence="3 4">
    <name type="scientific">Escallonia rubra</name>
    <dbReference type="NCBI Taxonomy" id="112253"/>
    <lineage>
        <taxon>Eukaryota</taxon>
        <taxon>Viridiplantae</taxon>
        <taxon>Streptophyta</taxon>
        <taxon>Embryophyta</taxon>
        <taxon>Tracheophyta</taxon>
        <taxon>Spermatophyta</taxon>
        <taxon>Magnoliopsida</taxon>
        <taxon>eudicotyledons</taxon>
        <taxon>Gunneridae</taxon>
        <taxon>Pentapetalae</taxon>
        <taxon>asterids</taxon>
        <taxon>campanulids</taxon>
        <taxon>Escalloniales</taxon>
        <taxon>Escalloniaceae</taxon>
        <taxon>Escallonia</taxon>
    </lineage>
</organism>
<evidence type="ECO:0000313" key="4">
    <source>
        <dbReference type="Proteomes" id="UP001187471"/>
    </source>
</evidence>
<feature type="region of interest" description="Disordered" evidence="1">
    <location>
        <begin position="339"/>
        <end position="373"/>
    </location>
</feature>
<evidence type="ECO:0000313" key="3">
    <source>
        <dbReference type="EMBL" id="KAK2973204.1"/>
    </source>
</evidence>
<dbReference type="SUPFAM" id="SSF63748">
    <property type="entry name" value="Tudor/PWWP/MBT"/>
    <property type="match status" value="1"/>
</dbReference>
<dbReference type="InterPro" id="IPR044679">
    <property type="entry name" value="PWWP2-like"/>
</dbReference>
<gene>
    <name evidence="3" type="ORF">RJ640_024491</name>
</gene>
<feature type="domain" description="PWWP" evidence="2">
    <location>
        <begin position="10"/>
        <end position="72"/>
    </location>
</feature>
<dbReference type="EMBL" id="JAVXUO010002440">
    <property type="protein sequence ID" value="KAK2973204.1"/>
    <property type="molecule type" value="Genomic_DNA"/>
</dbReference>
<dbReference type="Proteomes" id="UP001187471">
    <property type="component" value="Unassembled WGS sequence"/>
</dbReference>
<keyword evidence="4" id="KW-1185">Reference proteome</keyword>
<comment type="caution">
    <text evidence="3">The sequence shown here is derived from an EMBL/GenBank/DDBJ whole genome shotgun (WGS) entry which is preliminary data.</text>
</comment>
<dbReference type="PANTHER" id="PTHR33697">
    <property type="entry name" value="T17B22.17 PROTEIN-RELATED"/>
    <property type="match status" value="1"/>
</dbReference>
<dbReference type="PANTHER" id="PTHR33697:SF10">
    <property type="entry name" value="PWWP DOMAIN-CONTAINING PROTEIN"/>
    <property type="match status" value="1"/>
</dbReference>
<sequence length="594" mass="66338">MGIPEEECKIGRVVWVQRNNGSWWPGRIMGRGELFSWDRISTKSHTPVKLLGPGKPTVEWYNLEKSEQIKTFRCGEFDDCIERAESRGVYRSRKHVKYACQEDAIRHALNLEKEEQRKIHKHRACTTLLAFIHRGYLIVNSWIGLMHFVGNNLAPCPSGKKQQVGEVFRAKRSRHVYLPADKHNCLEHTVLHPEWPPNCPLTTSDDSSNSDCRKREGAQAATESSVRVGGGVVVEAGHGYIVESLVDAVYLQKLKSGNLNSKKHDELLCLPVFPSVDQSAKDVGDKKWKVKGKRELLNLNQQPVGFTDGPFLRSSNGAQKGEEKIRIRSLHNLLGVVTDGPSLGSKNETHHTADDVVDEKREGKGKGKRKRKTHILDQKTAVLTEEPYPRSCNGAQKEKEKIKFQSVHKLLGVVADRPKVRTKNGTHSTGDLSTASAASDLTLVDSKPWENLVRKVNTLGGGYFEDAGSHLSSSIHKRHQKRKEAILVDVGLTVQVTHQGEHVPLVSLMSRLNGKGIIGHPTEIEALEDGASESHFYKEDDVGHRWFDEVETNMLQAGLRAPKSSPLSNARHRSTFKDNRPLQACQKSGNSSLE</sequence>